<dbReference type="PANTHER" id="PTHR46972:SF1">
    <property type="entry name" value="FAD DEPENDENT OXIDOREDUCTASE DOMAIN-CONTAINING PROTEIN"/>
    <property type="match status" value="1"/>
</dbReference>
<feature type="binding site" evidence="5">
    <location>
        <position position="56"/>
    </location>
    <ligand>
        <name>FAD</name>
        <dbReference type="ChEBI" id="CHEBI:57692"/>
    </ligand>
</feature>
<keyword evidence="3 5" id="KW-0560">Oxidoreductase</keyword>
<organism evidence="8 9">
    <name type="scientific">Deinococcus ruber</name>
    <dbReference type="NCBI Taxonomy" id="1848197"/>
    <lineage>
        <taxon>Bacteria</taxon>
        <taxon>Thermotogati</taxon>
        <taxon>Deinococcota</taxon>
        <taxon>Deinococci</taxon>
        <taxon>Deinococcales</taxon>
        <taxon>Deinococcaceae</taxon>
        <taxon>Deinococcus</taxon>
    </lineage>
</organism>
<evidence type="ECO:0000256" key="2">
    <source>
        <dbReference type="ARBA" id="ARBA00022827"/>
    </source>
</evidence>
<comment type="subunit">
    <text evidence="5">Monomer.</text>
</comment>
<dbReference type="GO" id="GO:0046677">
    <property type="term" value="P:response to antibiotic"/>
    <property type="evidence" value="ECO:0007669"/>
    <property type="project" value="InterPro"/>
</dbReference>
<evidence type="ECO:0000259" key="7">
    <source>
        <dbReference type="Pfam" id="PF01494"/>
    </source>
</evidence>
<gene>
    <name evidence="8" type="ORF">GCM10008957_36960</name>
</gene>
<comment type="cofactor">
    <cofactor evidence="5">
        <name>FAD</name>
        <dbReference type="ChEBI" id="CHEBI:57692"/>
    </cofactor>
</comment>
<protein>
    <recommendedName>
        <fullName evidence="5">Flavin-dependent monooxygenase</fullName>
    </recommendedName>
    <alternativeName>
        <fullName evidence="5">TetX monooxygenase</fullName>
        <shortName evidence="5">TetX</shortName>
        <ecNumber evidence="5">1.14.13.-</ecNumber>
    </alternativeName>
</protein>
<dbReference type="PANTHER" id="PTHR46972">
    <property type="entry name" value="MONOOXYGENASE ASQM-RELATED"/>
    <property type="match status" value="1"/>
</dbReference>
<dbReference type="RefSeq" id="WP_189091980.1">
    <property type="nucleotide sequence ID" value="NZ_BMQL01000026.1"/>
</dbReference>
<keyword evidence="2 5" id="KW-0274">FAD</keyword>
<comment type="similarity">
    <text evidence="5">Belongs to the aromatic-ring hydroxylase family. TetX subfamily.</text>
</comment>
<dbReference type="AlphaFoldDB" id="A0A918F9B1"/>
<comment type="catalytic activity">
    <reaction evidence="5">
        <text>a tetracycline + NADPH + O2 + H(+) = an 11a-hydroxytetracycline + NADP(+) + H2O</text>
        <dbReference type="Rhea" id="RHEA:61444"/>
        <dbReference type="ChEBI" id="CHEBI:15377"/>
        <dbReference type="ChEBI" id="CHEBI:15378"/>
        <dbReference type="ChEBI" id="CHEBI:15379"/>
        <dbReference type="ChEBI" id="CHEBI:57783"/>
        <dbReference type="ChEBI" id="CHEBI:58349"/>
        <dbReference type="ChEBI" id="CHEBI:144644"/>
        <dbReference type="ChEBI" id="CHEBI:144645"/>
    </reaction>
</comment>
<dbReference type="GO" id="GO:0004497">
    <property type="term" value="F:monooxygenase activity"/>
    <property type="evidence" value="ECO:0007669"/>
    <property type="project" value="UniProtKB-UniRule"/>
</dbReference>
<evidence type="ECO:0000256" key="5">
    <source>
        <dbReference type="HAMAP-Rule" id="MF_00845"/>
    </source>
</evidence>
<feature type="binding site" evidence="5">
    <location>
        <position position="113"/>
    </location>
    <ligand>
        <name>FAD</name>
        <dbReference type="ChEBI" id="CHEBI:57692"/>
    </ligand>
</feature>
<accession>A0A918F9B1</accession>
<evidence type="ECO:0000256" key="3">
    <source>
        <dbReference type="ARBA" id="ARBA00023002"/>
    </source>
</evidence>
<comment type="domain">
    <text evidence="5">Consists of an N-terminal FAD-binding domain with a Rossman fold and a C-terminal substrate-binding domain.</text>
</comment>
<dbReference type="InterPro" id="IPR036188">
    <property type="entry name" value="FAD/NAD-bd_sf"/>
</dbReference>
<keyword evidence="5" id="KW-0521">NADP</keyword>
<dbReference type="Pfam" id="PF01494">
    <property type="entry name" value="FAD_binding_3"/>
    <property type="match status" value="2"/>
</dbReference>
<comment type="caution">
    <text evidence="8">The sequence shown here is derived from an EMBL/GenBank/DDBJ whole genome shotgun (WGS) entry which is preliminary data.</text>
</comment>
<feature type="binding site" evidence="5">
    <location>
        <position position="49"/>
    </location>
    <ligand>
        <name>NADPH</name>
        <dbReference type="ChEBI" id="CHEBI:57783"/>
    </ligand>
</feature>
<evidence type="ECO:0000256" key="4">
    <source>
        <dbReference type="ARBA" id="ARBA00023033"/>
    </source>
</evidence>
<keyword evidence="4 5" id="KW-0503">Monooxygenase</keyword>
<keyword evidence="5" id="KW-0963">Cytoplasm</keyword>
<feature type="binding site" evidence="5">
    <location>
        <position position="312"/>
    </location>
    <ligand>
        <name>FAD</name>
        <dbReference type="ChEBI" id="CHEBI:57692"/>
    </ligand>
</feature>
<dbReference type="PRINTS" id="PR00420">
    <property type="entry name" value="RNGMNOXGNASE"/>
</dbReference>
<dbReference type="Gene3D" id="3.50.50.60">
    <property type="entry name" value="FAD/NAD(P)-binding domain"/>
    <property type="match status" value="1"/>
</dbReference>
<dbReference type="HAMAP" id="MF_00845">
    <property type="entry name" value="TetX_monooxygenase"/>
    <property type="match status" value="1"/>
</dbReference>
<keyword evidence="9" id="KW-1185">Reference proteome</keyword>
<sequence length="399" mass="42992">MNASQSSLVPLPRIAIVGAGPGGLLCARVLQRRGLSVTVYDLDTSLTARHEGGSLDLHADSGQLAMAEAGLLQEFLERARIEGQAQRRYSASGLLEAEFLPNPDERGAPEIDRGTLRHLLAESLNPGTIQWGHKLHAVLPLGDGSHRLTFANGETAETDLLIGADGAWSKVRPLLSSAQPQHTGVVFLTVRYDDVETHHPEIARLVGDGLMVVKGPDGDATGRSIWAQRSGNGSVTGYFTFRADPDWAEQIGLTLTDRAAVVAWLQEQYQSWSPLFMPLLTETDVGFVNRPIVALPAPLTWDRVKGVTLLGDAAHVMPPLGQGVNLALQDAADLAVAISEEPNVDRALQRYEERMLPRAGRIATEVNAGFTQLFSAEPGEAPDRTAELAGYRSAVESKR</sequence>
<keyword evidence="1 5" id="KW-0285">Flavoprotein</keyword>
<reference evidence="8" key="1">
    <citation type="journal article" date="2014" name="Int. J. Syst. Evol. Microbiol.">
        <title>Complete genome sequence of Corynebacterium casei LMG S-19264T (=DSM 44701T), isolated from a smear-ripened cheese.</title>
        <authorList>
            <consortium name="US DOE Joint Genome Institute (JGI-PGF)"/>
            <person name="Walter F."/>
            <person name="Albersmeier A."/>
            <person name="Kalinowski J."/>
            <person name="Ruckert C."/>
        </authorList>
    </citation>
    <scope>NUCLEOTIDE SEQUENCE</scope>
    <source>
        <strain evidence="8">JCM 31311</strain>
    </source>
</reference>
<evidence type="ECO:0000313" key="8">
    <source>
        <dbReference type="EMBL" id="GGR21278.1"/>
    </source>
</evidence>
<dbReference type="SUPFAM" id="SSF51905">
    <property type="entry name" value="FAD/NAD(P)-binding domain"/>
    <property type="match status" value="1"/>
</dbReference>
<comment type="subcellular location">
    <subcellularLocation>
        <location evidence="5">Cytoplasm</location>
    </subcellularLocation>
</comment>
<dbReference type="InterPro" id="IPR002938">
    <property type="entry name" value="FAD-bd"/>
</dbReference>
<dbReference type="EC" id="1.14.13.-" evidence="5"/>
<dbReference type="Proteomes" id="UP000603865">
    <property type="component" value="Unassembled WGS sequence"/>
</dbReference>
<keyword evidence="5" id="KW-0547">Nucleotide-binding</keyword>
<feature type="domain" description="FAD-binding" evidence="7">
    <location>
        <begin position="14"/>
        <end position="186"/>
    </location>
</feature>
<dbReference type="GO" id="GO:0005737">
    <property type="term" value="C:cytoplasm"/>
    <property type="evidence" value="ECO:0007669"/>
    <property type="project" value="UniProtKB-SubCell"/>
</dbReference>
<dbReference type="InterPro" id="IPR043683">
    <property type="entry name" value="TetX_monooxygenase"/>
</dbReference>
<dbReference type="GO" id="GO:0071949">
    <property type="term" value="F:FAD binding"/>
    <property type="evidence" value="ECO:0007669"/>
    <property type="project" value="InterPro"/>
</dbReference>
<comment type="function">
    <text evidence="5">An FAD-requiring monooxygenase active on some tetracycline antibiotic derivatives, which leads to their inactivation. Hydroxylates carbon 11a of tetracycline and some analogs.</text>
</comment>
<dbReference type="EMBL" id="BMQL01000026">
    <property type="protein sequence ID" value="GGR21278.1"/>
    <property type="molecule type" value="Genomic_DNA"/>
</dbReference>
<reference evidence="8" key="2">
    <citation type="submission" date="2020-09" db="EMBL/GenBank/DDBJ databases">
        <authorList>
            <person name="Sun Q."/>
            <person name="Ohkuma M."/>
        </authorList>
    </citation>
    <scope>NUCLEOTIDE SEQUENCE</scope>
    <source>
        <strain evidence="8">JCM 31311</strain>
    </source>
</reference>
<feature type="region of interest" description="Disordered" evidence="6">
    <location>
        <begin position="376"/>
        <end position="399"/>
    </location>
</feature>
<evidence type="ECO:0000256" key="6">
    <source>
        <dbReference type="SAM" id="MobiDB-lite"/>
    </source>
</evidence>
<feature type="domain" description="FAD-binding" evidence="7">
    <location>
        <begin position="306"/>
        <end position="363"/>
    </location>
</feature>
<evidence type="ECO:0000313" key="9">
    <source>
        <dbReference type="Proteomes" id="UP000603865"/>
    </source>
</evidence>
<proteinExistence type="inferred from homology"/>
<name>A0A918F9B1_9DEIO</name>
<evidence type="ECO:0000256" key="1">
    <source>
        <dbReference type="ARBA" id="ARBA00022630"/>
    </source>
</evidence>